<keyword evidence="5" id="KW-0997">Cell inner membrane</keyword>
<dbReference type="PANTHER" id="PTHR30413:SF8">
    <property type="entry name" value="TRANSPORT PERMEASE PROTEIN"/>
    <property type="match status" value="1"/>
</dbReference>
<dbReference type="GO" id="GO:0015920">
    <property type="term" value="P:lipopolysaccharide transport"/>
    <property type="evidence" value="ECO:0007669"/>
    <property type="project" value="TreeGrafter"/>
</dbReference>
<protein>
    <recommendedName>
        <fullName evidence="9">Transport permease protein</fullName>
    </recommendedName>
</protein>
<feature type="transmembrane region" description="Helical" evidence="9">
    <location>
        <begin position="36"/>
        <end position="56"/>
    </location>
</feature>
<feature type="domain" description="ABC transmembrane type-2" evidence="10">
    <location>
        <begin position="36"/>
        <end position="257"/>
    </location>
</feature>
<evidence type="ECO:0000256" key="7">
    <source>
        <dbReference type="ARBA" id="ARBA00022989"/>
    </source>
</evidence>
<keyword evidence="3 9" id="KW-0813">Transport</keyword>
<evidence type="ECO:0000256" key="4">
    <source>
        <dbReference type="ARBA" id="ARBA00022475"/>
    </source>
</evidence>
<keyword evidence="6 9" id="KW-0812">Transmembrane</keyword>
<dbReference type="EMBL" id="CP060007">
    <property type="protein sequence ID" value="QNA43846.1"/>
    <property type="molecule type" value="Genomic_DNA"/>
</dbReference>
<keyword evidence="12" id="KW-1185">Reference proteome</keyword>
<evidence type="ECO:0000256" key="5">
    <source>
        <dbReference type="ARBA" id="ARBA00022519"/>
    </source>
</evidence>
<sequence length="265" mass="30807">MILQVLKDWISGSNKLERVWLLAKIEFKLRYYENKLGLLWALLKPISDIFIFYIAFEIVLKQGIPNFVSFLFLALILWNFFVESTTGTIQILNSKKYLYEYTNMNKIEIYLSTILSNCIGFTFNFILFLLYFQLIDSGTLGLSVQALWIIPIFFNLVIFALGFSMILSNIYVLAKDISQVWMVITGIGFWLSPILFKLEIFRQALPGLDYLNPIAGLIINARNTVLYQKNPEWDLFVFNWAYAAFFLLLGFFLLNRVGKNAAEKL</sequence>
<keyword evidence="8 9" id="KW-0472">Membrane</keyword>
<dbReference type="Proteomes" id="UP000515344">
    <property type="component" value="Chromosome"/>
</dbReference>
<dbReference type="InterPro" id="IPR013525">
    <property type="entry name" value="ABC2_TM"/>
</dbReference>
<evidence type="ECO:0000256" key="6">
    <source>
        <dbReference type="ARBA" id="ARBA00022692"/>
    </source>
</evidence>
<name>A0A7G5XEE3_9BACT</name>
<keyword evidence="4 9" id="KW-1003">Cell membrane</keyword>
<comment type="subcellular location">
    <subcellularLocation>
        <location evidence="1">Cell inner membrane</location>
        <topology evidence="1">Multi-pass membrane protein</topology>
    </subcellularLocation>
    <subcellularLocation>
        <location evidence="9">Cell membrane</location>
        <topology evidence="9">Multi-pass membrane protein</topology>
    </subcellularLocation>
</comment>
<evidence type="ECO:0000256" key="8">
    <source>
        <dbReference type="ARBA" id="ARBA00023136"/>
    </source>
</evidence>
<evidence type="ECO:0000256" key="2">
    <source>
        <dbReference type="ARBA" id="ARBA00007783"/>
    </source>
</evidence>
<feature type="transmembrane region" description="Helical" evidence="9">
    <location>
        <begin position="146"/>
        <end position="167"/>
    </location>
</feature>
<organism evidence="11 12">
    <name type="scientific">Lacibacter sediminis</name>
    <dbReference type="NCBI Taxonomy" id="2760713"/>
    <lineage>
        <taxon>Bacteria</taxon>
        <taxon>Pseudomonadati</taxon>
        <taxon>Bacteroidota</taxon>
        <taxon>Chitinophagia</taxon>
        <taxon>Chitinophagales</taxon>
        <taxon>Chitinophagaceae</taxon>
        <taxon>Lacibacter</taxon>
    </lineage>
</organism>
<accession>A0A7G5XEE3</accession>
<feature type="transmembrane region" description="Helical" evidence="9">
    <location>
        <begin position="179"/>
        <end position="196"/>
    </location>
</feature>
<gene>
    <name evidence="11" type="ORF">H4075_17465</name>
</gene>
<dbReference type="InterPro" id="IPR047817">
    <property type="entry name" value="ABC2_TM_bact-type"/>
</dbReference>
<dbReference type="RefSeq" id="WP_182802108.1">
    <property type="nucleotide sequence ID" value="NZ_CP060007.1"/>
</dbReference>
<dbReference type="PROSITE" id="PS51012">
    <property type="entry name" value="ABC_TM2"/>
    <property type="match status" value="1"/>
</dbReference>
<reference evidence="12" key="1">
    <citation type="submission" date="2020-08" db="EMBL/GenBank/DDBJ databases">
        <title>Lacibacter sp. S13-6-6 genome sequencing.</title>
        <authorList>
            <person name="Jin L."/>
        </authorList>
    </citation>
    <scope>NUCLEOTIDE SEQUENCE [LARGE SCALE GENOMIC DNA]</scope>
    <source>
        <strain evidence="12">S13-6-6</strain>
    </source>
</reference>
<dbReference type="GO" id="GO:0005886">
    <property type="term" value="C:plasma membrane"/>
    <property type="evidence" value="ECO:0007669"/>
    <property type="project" value="UniProtKB-SubCell"/>
</dbReference>
<evidence type="ECO:0000259" key="10">
    <source>
        <dbReference type="PROSITE" id="PS51012"/>
    </source>
</evidence>
<evidence type="ECO:0000256" key="1">
    <source>
        <dbReference type="ARBA" id="ARBA00004429"/>
    </source>
</evidence>
<dbReference type="GO" id="GO:0140359">
    <property type="term" value="F:ABC-type transporter activity"/>
    <property type="evidence" value="ECO:0007669"/>
    <property type="project" value="InterPro"/>
</dbReference>
<proteinExistence type="inferred from homology"/>
<dbReference type="PANTHER" id="PTHR30413">
    <property type="entry name" value="INNER MEMBRANE TRANSPORT PERMEASE"/>
    <property type="match status" value="1"/>
</dbReference>
<feature type="transmembrane region" description="Helical" evidence="9">
    <location>
        <begin position="68"/>
        <end position="89"/>
    </location>
</feature>
<evidence type="ECO:0000256" key="3">
    <source>
        <dbReference type="ARBA" id="ARBA00022448"/>
    </source>
</evidence>
<feature type="transmembrane region" description="Helical" evidence="9">
    <location>
        <begin position="109"/>
        <end position="134"/>
    </location>
</feature>
<evidence type="ECO:0000313" key="11">
    <source>
        <dbReference type="EMBL" id="QNA43846.1"/>
    </source>
</evidence>
<keyword evidence="7 9" id="KW-1133">Transmembrane helix</keyword>
<evidence type="ECO:0000256" key="9">
    <source>
        <dbReference type="RuleBase" id="RU361157"/>
    </source>
</evidence>
<dbReference type="Pfam" id="PF01061">
    <property type="entry name" value="ABC2_membrane"/>
    <property type="match status" value="1"/>
</dbReference>
<dbReference type="KEGG" id="lacs:H4075_17465"/>
<dbReference type="AlphaFoldDB" id="A0A7G5XEE3"/>
<feature type="transmembrane region" description="Helical" evidence="9">
    <location>
        <begin position="235"/>
        <end position="254"/>
    </location>
</feature>
<evidence type="ECO:0000313" key="12">
    <source>
        <dbReference type="Proteomes" id="UP000515344"/>
    </source>
</evidence>
<comment type="similarity">
    <text evidence="2 9">Belongs to the ABC-2 integral membrane protein family.</text>
</comment>